<dbReference type="AlphaFoldDB" id="A0AAD8MFF0"/>
<dbReference type="InterPro" id="IPR002182">
    <property type="entry name" value="NB-ARC"/>
</dbReference>
<dbReference type="PANTHER" id="PTHR36766">
    <property type="entry name" value="PLANT BROAD-SPECTRUM MILDEW RESISTANCE PROTEIN RPW8"/>
    <property type="match status" value="1"/>
</dbReference>
<organism evidence="4 5">
    <name type="scientific">Heracleum sosnowskyi</name>
    <dbReference type="NCBI Taxonomy" id="360622"/>
    <lineage>
        <taxon>Eukaryota</taxon>
        <taxon>Viridiplantae</taxon>
        <taxon>Streptophyta</taxon>
        <taxon>Embryophyta</taxon>
        <taxon>Tracheophyta</taxon>
        <taxon>Spermatophyta</taxon>
        <taxon>Magnoliopsida</taxon>
        <taxon>eudicotyledons</taxon>
        <taxon>Gunneridae</taxon>
        <taxon>Pentapetalae</taxon>
        <taxon>asterids</taxon>
        <taxon>campanulids</taxon>
        <taxon>Apiales</taxon>
        <taxon>Apiaceae</taxon>
        <taxon>Apioideae</taxon>
        <taxon>apioid superclade</taxon>
        <taxon>Tordylieae</taxon>
        <taxon>Tordyliinae</taxon>
        <taxon>Heracleum</taxon>
    </lineage>
</organism>
<proteinExistence type="inferred from homology"/>
<keyword evidence="2" id="KW-0611">Plant defense</keyword>
<dbReference type="GO" id="GO:0043531">
    <property type="term" value="F:ADP binding"/>
    <property type="evidence" value="ECO:0007669"/>
    <property type="project" value="InterPro"/>
</dbReference>
<dbReference type="Pfam" id="PF05659">
    <property type="entry name" value="RPW8"/>
    <property type="match status" value="1"/>
</dbReference>
<sequence length="610" mass="69058">MAFIMDAAMGAGISELLKAVISVGKKSLNFKANLNSLQKTLESVKHIVDDIEKLNRVMDRPKQETDQFIQQLNHGVCLVYKCSTISCWQIHKLYSYSIKLEKLDKSVIKFFSIQVQGFVAVNSLRNGVGIKEMNDKFDDFMLEFSNIKFKHTSAEVYGPMGSCSSWESFPGPTDGISFDTKLNQTYPVYHTGSREGKMYEDVMFPSQSRKTVVRFDPKLQSVSMGFAGKETVTGLSDSIVGFDKPLQDLKEMLMQDKEPVTVISGPGGCGKTTLATMLCHDPEIKGIFGKRILFVTVSESANITAIVVKILKCQLPDHQLPDIQNDDDAIKHLECFLKQIGPSPILLVLDDVWPSFESLVDDVTFTLPTYKSHYWRPEVVWRREGNKWSGGESLYDTNRVLLDHLSTSSDSSGEMMKDISVKDCCMELGSITEDQRIPATTFMDMRTEWYSMGHKDMDTYNNLVEPSNRNLLDHLVYPSKLHFIIEKCIEIPYWKRYKYSNKLAELNECIEKFFNVGVQGSVAVNTLRNGIGIQEINDKLDFMFKCLNIKYEYEIHVKKRHEALHSASCGAYLCGVSAWESVQGPPDEFEMLQVDAEIQTHSSEMSFPVG</sequence>
<dbReference type="PANTHER" id="PTHR36766:SF3">
    <property type="entry name" value="RPW8 DOMAIN-CONTAINING PROTEIN"/>
    <property type="match status" value="1"/>
</dbReference>
<evidence type="ECO:0000259" key="3">
    <source>
        <dbReference type="PROSITE" id="PS51153"/>
    </source>
</evidence>
<dbReference type="Pfam" id="PF00931">
    <property type="entry name" value="NB-ARC"/>
    <property type="match status" value="1"/>
</dbReference>
<keyword evidence="5" id="KW-1185">Reference proteome</keyword>
<dbReference type="SUPFAM" id="SSF52540">
    <property type="entry name" value="P-loop containing nucleoside triphosphate hydrolases"/>
    <property type="match status" value="1"/>
</dbReference>
<evidence type="ECO:0000256" key="1">
    <source>
        <dbReference type="ARBA" id="ARBA00008894"/>
    </source>
</evidence>
<feature type="domain" description="RPW8" evidence="3">
    <location>
        <begin position="1"/>
        <end position="149"/>
    </location>
</feature>
<comment type="caution">
    <text evidence="4">The sequence shown here is derived from an EMBL/GenBank/DDBJ whole genome shotgun (WGS) entry which is preliminary data.</text>
</comment>
<dbReference type="EMBL" id="JAUIZM010000008">
    <property type="protein sequence ID" value="KAK1370847.1"/>
    <property type="molecule type" value="Genomic_DNA"/>
</dbReference>
<evidence type="ECO:0000313" key="4">
    <source>
        <dbReference type="EMBL" id="KAK1370847.1"/>
    </source>
</evidence>
<comment type="similarity">
    <text evidence="1">Belongs to the disease resistance NB-LRR family.</text>
</comment>
<dbReference type="GO" id="GO:0006952">
    <property type="term" value="P:defense response"/>
    <property type="evidence" value="ECO:0007669"/>
    <property type="project" value="UniProtKB-KW"/>
</dbReference>
<reference evidence="4" key="2">
    <citation type="submission" date="2023-05" db="EMBL/GenBank/DDBJ databases">
        <authorList>
            <person name="Schelkunov M.I."/>
        </authorList>
    </citation>
    <scope>NUCLEOTIDE SEQUENCE</scope>
    <source>
        <strain evidence="4">Hsosn_3</strain>
        <tissue evidence="4">Leaf</tissue>
    </source>
</reference>
<gene>
    <name evidence="4" type="ORF">POM88_036939</name>
</gene>
<dbReference type="PROSITE" id="PS51153">
    <property type="entry name" value="RPW8"/>
    <property type="match status" value="1"/>
</dbReference>
<reference evidence="4" key="1">
    <citation type="submission" date="2023-02" db="EMBL/GenBank/DDBJ databases">
        <title>Genome of toxic invasive species Heracleum sosnowskyi carries increased number of genes despite the absence of recent whole-genome duplications.</title>
        <authorList>
            <person name="Schelkunov M."/>
            <person name="Shtratnikova V."/>
            <person name="Makarenko M."/>
            <person name="Klepikova A."/>
            <person name="Omelchenko D."/>
            <person name="Novikova G."/>
            <person name="Obukhova E."/>
            <person name="Bogdanov V."/>
            <person name="Penin A."/>
            <person name="Logacheva M."/>
        </authorList>
    </citation>
    <scope>NUCLEOTIDE SEQUENCE</scope>
    <source>
        <strain evidence="4">Hsosn_3</strain>
        <tissue evidence="4">Leaf</tissue>
    </source>
</reference>
<accession>A0AAD8MFF0</accession>
<dbReference type="InterPro" id="IPR008808">
    <property type="entry name" value="Powdery_mildew-R_dom"/>
</dbReference>
<dbReference type="PRINTS" id="PR00364">
    <property type="entry name" value="DISEASERSIST"/>
</dbReference>
<name>A0AAD8MFF0_9APIA</name>
<dbReference type="InterPro" id="IPR027417">
    <property type="entry name" value="P-loop_NTPase"/>
</dbReference>
<evidence type="ECO:0000313" key="5">
    <source>
        <dbReference type="Proteomes" id="UP001237642"/>
    </source>
</evidence>
<dbReference type="Gene3D" id="3.40.50.300">
    <property type="entry name" value="P-loop containing nucleotide triphosphate hydrolases"/>
    <property type="match status" value="1"/>
</dbReference>
<protein>
    <recommendedName>
        <fullName evidence="3">RPW8 domain-containing protein</fullName>
    </recommendedName>
</protein>
<dbReference type="Proteomes" id="UP001237642">
    <property type="component" value="Unassembled WGS sequence"/>
</dbReference>
<evidence type="ECO:0000256" key="2">
    <source>
        <dbReference type="ARBA" id="ARBA00022821"/>
    </source>
</evidence>